<protein>
    <submittedName>
        <fullName evidence="2">Uncharacterized protein</fullName>
    </submittedName>
</protein>
<keyword evidence="1" id="KW-1133">Transmembrane helix</keyword>
<reference evidence="2" key="1">
    <citation type="journal article" date="2020" name="Stud. Mycol.">
        <title>101 Dothideomycetes genomes: a test case for predicting lifestyles and emergence of pathogens.</title>
        <authorList>
            <person name="Haridas S."/>
            <person name="Albert R."/>
            <person name="Binder M."/>
            <person name="Bloem J."/>
            <person name="Labutti K."/>
            <person name="Salamov A."/>
            <person name="Andreopoulos B."/>
            <person name="Baker S."/>
            <person name="Barry K."/>
            <person name="Bills G."/>
            <person name="Bluhm B."/>
            <person name="Cannon C."/>
            <person name="Castanera R."/>
            <person name="Culley D."/>
            <person name="Daum C."/>
            <person name="Ezra D."/>
            <person name="Gonzalez J."/>
            <person name="Henrissat B."/>
            <person name="Kuo A."/>
            <person name="Liang C."/>
            <person name="Lipzen A."/>
            <person name="Lutzoni F."/>
            <person name="Magnuson J."/>
            <person name="Mondo S."/>
            <person name="Nolan M."/>
            <person name="Ohm R."/>
            <person name="Pangilinan J."/>
            <person name="Park H.-J."/>
            <person name="Ramirez L."/>
            <person name="Alfaro M."/>
            <person name="Sun H."/>
            <person name="Tritt A."/>
            <person name="Yoshinaga Y."/>
            <person name="Zwiers L.-H."/>
            <person name="Turgeon B."/>
            <person name="Goodwin S."/>
            <person name="Spatafora J."/>
            <person name="Crous P."/>
            <person name="Grigoriev I."/>
        </authorList>
    </citation>
    <scope>NUCLEOTIDE SEQUENCE</scope>
    <source>
        <strain evidence="2">CBS 480.64</strain>
    </source>
</reference>
<sequence>MALCIMIHQTYRHAATYGLWTANSSAWKVRVYQRSVLEVVIGILGLPNAVLLTVDGMDGP</sequence>
<keyword evidence="1" id="KW-0472">Membrane</keyword>
<dbReference type="EMBL" id="MU006061">
    <property type="protein sequence ID" value="KAF2857170.1"/>
    <property type="molecule type" value="Genomic_DNA"/>
</dbReference>
<keyword evidence="3" id="KW-1185">Reference proteome</keyword>
<dbReference type="Proteomes" id="UP000799421">
    <property type="component" value="Unassembled WGS sequence"/>
</dbReference>
<accession>A0A6A7BP54</accession>
<organism evidence="2 3">
    <name type="scientific">Piedraia hortae CBS 480.64</name>
    <dbReference type="NCBI Taxonomy" id="1314780"/>
    <lineage>
        <taxon>Eukaryota</taxon>
        <taxon>Fungi</taxon>
        <taxon>Dikarya</taxon>
        <taxon>Ascomycota</taxon>
        <taxon>Pezizomycotina</taxon>
        <taxon>Dothideomycetes</taxon>
        <taxon>Dothideomycetidae</taxon>
        <taxon>Capnodiales</taxon>
        <taxon>Piedraiaceae</taxon>
        <taxon>Piedraia</taxon>
    </lineage>
</organism>
<feature type="transmembrane region" description="Helical" evidence="1">
    <location>
        <begin position="36"/>
        <end position="54"/>
    </location>
</feature>
<gene>
    <name evidence="2" type="ORF">K470DRAFT_261060</name>
</gene>
<proteinExistence type="predicted"/>
<evidence type="ECO:0000256" key="1">
    <source>
        <dbReference type="SAM" id="Phobius"/>
    </source>
</evidence>
<name>A0A6A7BP54_9PEZI</name>
<keyword evidence="1" id="KW-0812">Transmembrane</keyword>
<evidence type="ECO:0000313" key="2">
    <source>
        <dbReference type="EMBL" id="KAF2857170.1"/>
    </source>
</evidence>
<dbReference type="AlphaFoldDB" id="A0A6A7BP54"/>
<evidence type="ECO:0000313" key="3">
    <source>
        <dbReference type="Proteomes" id="UP000799421"/>
    </source>
</evidence>